<dbReference type="EMBL" id="AP017378">
    <property type="protein sequence ID" value="BBD08901.1"/>
    <property type="molecule type" value="Genomic_DNA"/>
</dbReference>
<keyword evidence="3" id="KW-0282">Flagellum</keyword>
<feature type="compositionally biased region" description="Basic and acidic residues" evidence="1">
    <location>
        <begin position="399"/>
        <end position="423"/>
    </location>
</feature>
<protein>
    <submittedName>
        <fullName evidence="3">Flagellar hook-length control protein</fullName>
    </submittedName>
</protein>
<dbReference type="AlphaFoldDB" id="A0A2Z6B068"/>
<proteinExistence type="predicted"/>
<feature type="compositionally biased region" description="Basic and acidic residues" evidence="1">
    <location>
        <begin position="363"/>
        <end position="378"/>
    </location>
</feature>
<feature type="compositionally biased region" description="Basic and acidic residues" evidence="1">
    <location>
        <begin position="322"/>
        <end position="354"/>
    </location>
</feature>
<feature type="compositionally biased region" description="Basic and acidic residues" evidence="1">
    <location>
        <begin position="441"/>
        <end position="459"/>
    </location>
</feature>
<keyword evidence="3" id="KW-0969">Cilium</keyword>
<dbReference type="CDD" id="cd17470">
    <property type="entry name" value="T3SS_Flik_C"/>
    <property type="match status" value="1"/>
</dbReference>
<dbReference type="Gene3D" id="3.30.750.140">
    <property type="match status" value="1"/>
</dbReference>
<feature type="compositionally biased region" description="Low complexity" evidence="1">
    <location>
        <begin position="383"/>
        <end position="394"/>
    </location>
</feature>
<dbReference type="RefSeq" id="WP_126379412.1">
    <property type="nucleotide sequence ID" value="NZ_AP017378.1"/>
</dbReference>
<keyword evidence="3" id="KW-0966">Cell projection</keyword>
<dbReference type="InterPro" id="IPR021136">
    <property type="entry name" value="Flagellar_hook_control-like_C"/>
</dbReference>
<evidence type="ECO:0000259" key="2">
    <source>
        <dbReference type="Pfam" id="PF02120"/>
    </source>
</evidence>
<dbReference type="Pfam" id="PF02120">
    <property type="entry name" value="Flg_hook"/>
    <property type="match status" value="1"/>
</dbReference>
<evidence type="ECO:0000313" key="4">
    <source>
        <dbReference type="Proteomes" id="UP000269883"/>
    </source>
</evidence>
<feature type="region of interest" description="Disordered" evidence="1">
    <location>
        <begin position="322"/>
        <end position="459"/>
    </location>
</feature>
<dbReference type="InterPro" id="IPR038610">
    <property type="entry name" value="FliK-like_C_sf"/>
</dbReference>
<sequence length="658" mass="69513">MQFFPFMADSSGLSATQVGRTATQTIKSTGKQAGGSFAALFEGQKEALRPEFFQEKTGKSDVPTIWDKSRSGLKGLVADSSGRRFSSVLGKATGAEDANSEAIADLRSILSGKGAKSKSLKETSSLKMTREDFAALKDGLKEAGLSEADIEALAEKISSAEGLTWGTFVTSLSDKLATLGKNQNLIAIGDLESRELQTLFQKIGFTTEQAESLLSDLRSGKTTSVWKTVSDKLASLPADATIDLSRSELGALAKVSGLSGTGAVHLLSLLGDAQSATLSAVQLKTVMGTLKSEVAADLEHAKGSGKQLMTLVNDVLAEAGEKASNEQLASDRSDNSVRNKKILGEESRRERAQQRTDGAQADRSSDQGSEGHAERVLKADPNASASRAATVVAAGKGDAQADSKGDSGKDAKGDGKAEAKGVRDGLAARNGQVTGDNAESGAKDSTGDGGATKDSDSHKKAWGELWGKVKVEGTHAQAAAVQMPEAVSRTESAARADALVQKWGQSTSGRMMQQVESGLLKNMGEGRKQLTLELNPGDLGKLSVILQAKDGEVSVMFRAEHQDTGRILSEQLSQLKVHLENQGIKVGKMEVQTQLQDQDLGQGWQGADQHNMTQAQKNFIEKRGILRMLRQDGIGVAQELLNDPETARIAQDGLYVVA</sequence>
<dbReference type="KEGG" id="dfl:DFE_2175"/>
<reference evidence="3 4" key="1">
    <citation type="journal article" date="2018" name="Sci. Adv.">
        <title>Multi-heme cytochromes provide a pathway for survival in energy-limited environments.</title>
        <authorList>
            <person name="Deng X."/>
            <person name="Dohmae N."/>
            <person name="Nealson K.H."/>
            <person name="Hashimoto K."/>
            <person name="Okamoto A."/>
        </authorList>
    </citation>
    <scope>NUCLEOTIDE SEQUENCE [LARGE SCALE GENOMIC DNA]</scope>
    <source>
        <strain evidence="3 4">IS5</strain>
    </source>
</reference>
<evidence type="ECO:0000313" key="3">
    <source>
        <dbReference type="EMBL" id="BBD08901.1"/>
    </source>
</evidence>
<organism evidence="3 4">
    <name type="scientific">Desulfovibrio ferrophilus</name>
    <dbReference type="NCBI Taxonomy" id="241368"/>
    <lineage>
        <taxon>Bacteria</taxon>
        <taxon>Pseudomonadati</taxon>
        <taxon>Thermodesulfobacteriota</taxon>
        <taxon>Desulfovibrionia</taxon>
        <taxon>Desulfovibrionales</taxon>
        <taxon>Desulfovibrionaceae</taxon>
        <taxon>Desulfovibrio</taxon>
    </lineage>
</organism>
<dbReference type="OrthoDB" id="5468982at2"/>
<dbReference type="Proteomes" id="UP000269883">
    <property type="component" value="Chromosome"/>
</dbReference>
<name>A0A2Z6B068_9BACT</name>
<gene>
    <name evidence="3" type="ORF">DFE_2175</name>
</gene>
<accession>A0A2Z6B068</accession>
<feature type="domain" description="Flagellar hook-length control protein-like C-terminal" evidence="2">
    <location>
        <begin position="521"/>
        <end position="598"/>
    </location>
</feature>
<keyword evidence="4" id="KW-1185">Reference proteome</keyword>
<evidence type="ECO:0000256" key="1">
    <source>
        <dbReference type="SAM" id="MobiDB-lite"/>
    </source>
</evidence>